<evidence type="ECO:0000313" key="2">
    <source>
        <dbReference type="Proteomes" id="UP000663887"/>
    </source>
</evidence>
<dbReference type="AlphaFoldDB" id="A0A816RLC0"/>
<protein>
    <submittedName>
        <fullName evidence="1">Uncharacterized protein</fullName>
    </submittedName>
</protein>
<comment type="caution">
    <text evidence="1">The sequence shown here is derived from an EMBL/GenBank/DDBJ whole genome shotgun (WGS) entry which is preliminary data.</text>
</comment>
<sequence>MSSLKGVETTAYVRNEKKARELFKDELATGLLSIVVGTYTSIDIYARANEGHDRLFILVSGGVNKPVSMSKIKEIFGKIAYERRVRQIVDVSSYNVRIDDISECAAAVLTEPVEKHDRSIYEAGAEVLSNEQRAKIFDKVLGTSIMYEQQTIEDFYKTNISSGMNHSFAYDLIKLAFNGEGKKATLQLAVILNPPLRTFEEWLQDNIQLFQ</sequence>
<evidence type="ECO:0000313" key="1">
    <source>
        <dbReference type="EMBL" id="CAF2076718.1"/>
    </source>
</evidence>
<dbReference type="EMBL" id="CAJNRG010005445">
    <property type="protein sequence ID" value="CAF2076718.1"/>
    <property type="molecule type" value="Genomic_DNA"/>
</dbReference>
<dbReference type="Gene3D" id="3.40.50.720">
    <property type="entry name" value="NAD(P)-binding Rossmann-like Domain"/>
    <property type="match status" value="1"/>
</dbReference>
<dbReference type="Gene3D" id="3.90.25.10">
    <property type="entry name" value="UDP-galactose 4-epimerase, domain 1"/>
    <property type="match status" value="1"/>
</dbReference>
<dbReference type="SUPFAM" id="SSF51735">
    <property type="entry name" value="NAD(P)-binding Rossmann-fold domains"/>
    <property type="match status" value="1"/>
</dbReference>
<accession>A0A816RLC0</accession>
<name>A0A816RLC0_9BILA</name>
<gene>
    <name evidence="1" type="ORF">XDN619_LOCUS13740</name>
</gene>
<reference evidence="1" key="1">
    <citation type="submission" date="2021-02" db="EMBL/GenBank/DDBJ databases">
        <authorList>
            <person name="Nowell W R."/>
        </authorList>
    </citation>
    <scope>NUCLEOTIDE SEQUENCE</scope>
</reference>
<organism evidence="1 2">
    <name type="scientific">Rotaria magnacalcarata</name>
    <dbReference type="NCBI Taxonomy" id="392030"/>
    <lineage>
        <taxon>Eukaryota</taxon>
        <taxon>Metazoa</taxon>
        <taxon>Spiralia</taxon>
        <taxon>Gnathifera</taxon>
        <taxon>Rotifera</taxon>
        <taxon>Eurotatoria</taxon>
        <taxon>Bdelloidea</taxon>
        <taxon>Philodinida</taxon>
        <taxon>Philodinidae</taxon>
        <taxon>Rotaria</taxon>
    </lineage>
</organism>
<dbReference type="InterPro" id="IPR036291">
    <property type="entry name" value="NAD(P)-bd_dom_sf"/>
</dbReference>
<dbReference type="Proteomes" id="UP000663887">
    <property type="component" value="Unassembled WGS sequence"/>
</dbReference>
<proteinExistence type="predicted"/>
<dbReference type="PANTHER" id="PTHR43162:SF1">
    <property type="entry name" value="PRESTALK A DIFFERENTIATION PROTEIN A"/>
    <property type="match status" value="1"/>
</dbReference>
<dbReference type="PANTHER" id="PTHR43162">
    <property type="match status" value="1"/>
</dbReference>
<dbReference type="InterPro" id="IPR051604">
    <property type="entry name" value="Ergot_Alk_Oxidoreductase"/>
</dbReference>